<dbReference type="SUPFAM" id="SSF53098">
    <property type="entry name" value="Ribonuclease H-like"/>
    <property type="match status" value="1"/>
</dbReference>
<keyword evidence="3" id="KW-1185">Reference proteome</keyword>
<dbReference type="NCBIfam" id="NF033545">
    <property type="entry name" value="transpos_IS630"/>
    <property type="match status" value="1"/>
</dbReference>
<protein>
    <submittedName>
        <fullName evidence="2">IS630 family transposase</fullName>
    </submittedName>
</protein>
<name>A0ABY8WR51_9ACTN</name>
<evidence type="ECO:0000256" key="1">
    <source>
        <dbReference type="SAM" id="MobiDB-lite"/>
    </source>
</evidence>
<proteinExistence type="predicted"/>
<dbReference type="Pfam" id="PF13551">
    <property type="entry name" value="HTH_29"/>
    <property type="match status" value="1"/>
</dbReference>
<dbReference type="InterPro" id="IPR012337">
    <property type="entry name" value="RNaseH-like_sf"/>
</dbReference>
<sequence>MSTPVRARRLIPDEGQHLLRLVRRGVHDSVRYRRALIIMASSAGTGVPAIARLVAADPDTVRDVVHAFNQQGLAMLAPRWGPGRPRRITDADIEVVVATAKTRPKRLGLPFTHWSIRKLTGYLAGDYGHQNPAWVPARAVRIGRERVRRILHEHDISFQRTRTWKASTDPAYDAKLDRIDEVMSRFPDRCFAFDQFGPLSIRPCHGTCWAARKHPDRLPATYHRTHGIRYFHGCYSLNDDKLWGVLHEHKGGVHTQAAFKTIRAARPDGAPIYIICDNLSCNTTPAIRSWAAAHKVELCLTPTSASWADPIEAQFGPLRMFTMANSSYPNHTALARALHAYLRWRNVNSRHPDVLAAQRRERARVRSEHHHRWGRPAETPAA</sequence>
<dbReference type="Proteomes" id="UP001240150">
    <property type="component" value="Chromosome"/>
</dbReference>
<dbReference type="SUPFAM" id="SSF46689">
    <property type="entry name" value="Homeodomain-like"/>
    <property type="match status" value="1"/>
</dbReference>
<reference evidence="2 3" key="1">
    <citation type="submission" date="2023-06" db="EMBL/GenBank/DDBJ databases">
        <authorList>
            <person name="Yushchuk O."/>
            <person name="Binda E."/>
            <person name="Ruckert-Reed C."/>
            <person name="Fedorenko V."/>
            <person name="Kalinowski J."/>
            <person name="Marinelli F."/>
        </authorList>
    </citation>
    <scope>NUCLEOTIDE SEQUENCE [LARGE SCALE GENOMIC DNA]</scope>
    <source>
        <strain evidence="2 3">NRRL 3884</strain>
    </source>
</reference>
<feature type="region of interest" description="Disordered" evidence="1">
    <location>
        <begin position="358"/>
        <end position="382"/>
    </location>
</feature>
<evidence type="ECO:0000313" key="2">
    <source>
        <dbReference type="EMBL" id="WIM99937.1"/>
    </source>
</evidence>
<dbReference type="InterPro" id="IPR009057">
    <property type="entry name" value="Homeodomain-like_sf"/>
</dbReference>
<gene>
    <name evidence="2" type="ORF">ACTOB_003607</name>
</gene>
<dbReference type="InterPro" id="IPR047655">
    <property type="entry name" value="Transpos_IS630-like"/>
</dbReference>
<organism evidence="2 3">
    <name type="scientific">Actinoplanes oblitus</name>
    <dbReference type="NCBI Taxonomy" id="3040509"/>
    <lineage>
        <taxon>Bacteria</taxon>
        <taxon>Bacillati</taxon>
        <taxon>Actinomycetota</taxon>
        <taxon>Actinomycetes</taxon>
        <taxon>Micromonosporales</taxon>
        <taxon>Micromonosporaceae</taxon>
        <taxon>Actinoplanes</taxon>
    </lineage>
</organism>
<accession>A0ABY8WR51</accession>
<evidence type="ECO:0000313" key="3">
    <source>
        <dbReference type="Proteomes" id="UP001240150"/>
    </source>
</evidence>
<dbReference type="EMBL" id="CP126980">
    <property type="protein sequence ID" value="WIM99937.1"/>
    <property type="molecule type" value="Genomic_DNA"/>
</dbReference>
<dbReference type="RefSeq" id="WP_284921384.1">
    <property type="nucleotide sequence ID" value="NZ_CP126980.1"/>
</dbReference>